<protein>
    <submittedName>
        <fullName evidence="2">Uncharacterized protein LOC111105500</fullName>
    </submittedName>
</protein>
<dbReference type="KEGG" id="cvn:111105500"/>
<keyword evidence="1" id="KW-1185">Reference proteome</keyword>
<evidence type="ECO:0000313" key="2">
    <source>
        <dbReference type="RefSeq" id="XP_022295537.1"/>
    </source>
</evidence>
<dbReference type="Gene3D" id="2.170.300.10">
    <property type="entry name" value="Tie2 ligand-binding domain superfamily"/>
    <property type="match status" value="1"/>
</dbReference>
<organism evidence="1 2">
    <name type="scientific">Crassostrea virginica</name>
    <name type="common">Eastern oyster</name>
    <dbReference type="NCBI Taxonomy" id="6565"/>
    <lineage>
        <taxon>Eukaryota</taxon>
        <taxon>Metazoa</taxon>
        <taxon>Spiralia</taxon>
        <taxon>Lophotrochozoa</taxon>
        <taxon>Mollusca</taxon>
        <taxon>Bivalvia</taxon>
        <taxon>Autobranchia</taxon>
        <taxon>Pteriomorphia</taxon>
        <taxon>Ostreida</taxon>
        <taxon>Ostreoidea</taxon>
        <taxon>Ostreidae</taxon>
        <taxon>Crassostrea</taxon>
    </lineage>
</organism>
<name>A0A8B8AWA1_CRAVI</name>
<evidence type="ECO:0000313" key="1">
    <source>
        <dbReference type="Proteomes" id="UP000694844"/>
    </source>
</evidence>
<dbReference type="RefSeq" id="XP_022295537.1">
    <property type="nucleotide sequence ID" value="XM_022439829.1"/>
</dbReference>
<accession>A0A8B8AWA1</accession>
<dbReference type="AlphaFoldDB" id="A0A8B8AWA1"/>
<dbReference type="GeneID" id="111105500"/>
<proteinExistence type="predicted"/>
<reference evidence="2" key="1">
    <citation type="submission" date="2025-08" db="UniProtKB">
        <authorList>
            <consortium name="RefSeq"/>
        </authorList>
    </citation>
    <scope>IDENTIFICATION</scope>
    <source>
        <tissue evidence="2">Whole sample</tissue>
    </source>
</reference>
<gene>
    <name evidence="2" type="primary">LOC111105500</name>
</gene>
<dbReference type="OrthoDB" id="6199688at2759"/>
<sequence length="137" mass="15483">MFKPFIIVYVCSQTRTLSYGDNMLCPDGTLFNKTTQNCTGCGTGYHGPNCFLACRYPNYGRECQEECYCKEKNCNHITGCFYNVTTCGSLLIHSSTKPLRPVQNVELAIMDQSAFYLVVTQIMEESVRKNAIAKKKM</sequence>
<dbReference type="Proteomes" id="UP000694844">
    <property type="component" value="Chromosome 7"/>
</dbReference>